<comment type="caution">
    <text evidence="1">The sequence shown here is derived from an EMBL/GenBank/DDBJ whole genome shotgun (WGS) entry which is preliminary data.</text>
</comment>
<proteinExistence type="predicted"/>
<organism evidence="1 2">
    <name type="scientific">Paratissierella segnis</name>
    <dbReference type="NCBI Taxonomy" id="2763679"/>
    <lineage>
        <taxon>Bacteria</taxon>
        <taxon>Bacillati</taxon>
        <taxon>Bacillota</taxon>
        <taxon>Tissierellia</taxon>
        <taxon>Tissierellales</taxon>
        <taxon>Tissierellaceae</taxon>
        <taxon>Paratissierella</taxon>
    </lineage>
</organism>
<reference evidence="1" key="1">
    <citation type="submission" date="2020-08" db="EMBL/GenBank/DDBJ databases">
        <title>Genome public.</title>
        <authorList>
            <person name="Liu C."/>
            <person name="Sun Q."/>
        </authorList>
    </citation>
    <scope>NUCLEOTIDE SEQUENCE</scope>
    <source>
        <strain evidence="1">BX21</strain>
    </source>
</reference>
<evidence type="ECO:0000313" key="2">
    <source>
        <dbReference type="Proteomes" id="UP000601171"/>
    </source>
</evidence>
<dbReference type="InterPro" id="IPR010323">
    <property type="entry name" value="DUF924"/>
</dbReference>
<dbReference type="SUPFAM" id="SSF48452">
    <property type="entry name" value="TPR-like"/>
    <property type="match status" value="1"/>
</dbReference>
<dbReference type="Gene3D" id="1.20.58.320">
    <property type="entry name" value="TPR-like"/>
    <property type="match status" value="1"/>
</dbReference>
<evidence type="ECO:0000313" key="1">
    <source>
        <dbReference type="EMBL" id="MBC8589095.1"/>
    </source>
</evidence>
<protein>
    <submittedName>
        <fullName evidence="1">DUF924 domain-containing protein</fullName>
    </submittedName>
</protein>
<dbReference type="InterPro" id="IPR011990">
    <property type="entry name" value="TPR-like_helical_dom_sf"/>
</dbReference>
<gene>
    <name evidence="1" type="ORF">H8707_12810</name>
</gene>
<dbReference type="Pfam" id="PF06041">
    <property type="entry name" value="DUF924"/>
    <property type="match status" value="1"/>
</dbReference>
<sequence length="184" mass="22187">MAVVMWNEVLDFWFDPKHIPLHFVEDDEFDGKIRAKFLDTWKAGSEGLLVDWRKSIKGRLAEIIVLDQFSRNLWRNDIRTYTQDKMAIALAQEAIHHPDYKQLSATEKKYILLPFMHSESLELHDWAHKYYLELGDEELLHYERLHRDVLEEFDRYPYQNEDLGRISTPEELKYLKQKGEHFYS</sequence>
<dbReference type="Proteomes" id="UP000601171">
    <property type="component" value="Unassembled WGS sequence"/>
</dbReference>
<dbReference type="RefSeq" id="WP_262430558.1">
    <property type="nucleotide sequence ID" value="NZ_JACRTG010000030.1"/>
</dbReference>
<accession>A0A926IL82</accession>
<name>A0A926IL82_9FIRM</name>
<keyword evidence="2" id="KW-1185">Reference proteome</keyword>
<dbReference type="Gene3D" id="1.25.40.10">
    <property type="entry name" value="Tetratricopeptide repeat domain"/>
    <property type="match status" value="1"/>
</dbReference>
<dbReference type="AlphaFoldDB" id="A0A926IL82"/>
<dbReference type="EMBL" id="JACRTG010000030">
    <property type="protein sequence ID" value="MBC8589095.1"/>
    <property type="molecule type" value="Genomic_DNA"/>
</dbReference>